<accession>A0A2I0HJ27</accession>
<dbReference type="Proteomes" id="UP000233551">
    <property type="component" value="Unassembled WGS sequence"/>
</dbReference>
<name>A0A2I0HJ27_PUNGR</name>
<organism evidence="1 2">
    <name type="scientific">Punica granatum</name>
    <name type="common">Pomegranate</name>
    <dbReference type="NCBI Taxonomy" id="22663"/>
    <lineage>
        <taxon>Eukaryota</taxon>
        <taxon>Viridiplantae</taxon>
        <taxon>Streptophyta</taxon>
        <taxon>Embryophyta</taxon>
        <taxon>Tracheophyta</taxon>
        <taxon>Spermatophyta</taxon>
        <taxon>Magnoliopsida</taxon>
        <taxon>eudicotyledons</taxon>
        <taxon>Gunneridae</taxon>
        <taxon>Pentapetalae</taxon>
        <taxon>rosids</taxon>
        <taxon>malvids</taxon>
        <taxon>Myrtales</taxon>
        <taxon>Lythraceae</taxon>
        <taxon>Punica</taxon>
    </lineage>
</organism>
<keyword evidence="2" id="KW-1185">Reference proteome</keyword>
<dbReference type="AlphaFoldDB" id="A0A2I0HJ27"/>
<comment type="caution">
    <text evidence="1">The sequence shown here is derived from an EMBL/GenBank/DDBJ whole genome shotgun (WGS) entry which is preliminary data.</text>
</comment>
<evidence type="ECO:0000313" key="1">
    <source>
        <dbReference type="EMBL" id="PKI31613.1"/>
    </source>
</evidence>
<reference evidence="1 2" key="1">
    <citation type="submission" date="2017-11" db="EMBL/GenBank/DDBJ databases">
        <title>De-novo sequencing of pomegranate (Punica granatum L.) genome.</title>
        <authorList>
            <person name="Akparov Z."/>
            <person name="Amiraslanov A."/>
            <person name="Hajiyeva S."/>
            <person name="Abbasov M."/>
            <person name="Kaur K."/>
            <person name="Hamwieh A."/>
            <person name="Solovyev V."/>
            <person name="Salamov A."/>
            <person name="Braich B."/>
            <person name="Kosarev P."/>
            <person name="Mahmoud A."/>
            <person name="Hajiyev E."/>
            <person name="Babayeva S."/>
            <person name="Izzatullayeva V."/>
            <person name="Mammadov A."/>
            <person name="Mammadov A."/>
            <person name="Sharifova S."/>
            <person name="Ojaghi J."/>
            <person name="Eynullazada K."/>
            <person name="Bayramov B."/>
            <person name="Abdulazimova A."/>
            <person name="Shahmuradov I."/>
        </authorList>
    </citation>
    <scope>NUCLEOTIDE SEQUENCE [LARGE SCALE GENOMIC DNA]</scope>
    <source>
        <strain evidence="2">cv. AG2017</strain>
        <tissue evidence="1">Leaf</tissue>
    </source>
</reference>
<gene>
    <name evidence="1" type="ORF">CRG98_047995</name>
</gene>
<sequence>MAFLARTAAQALRLRAPCRFYFSSSLGRYRQGRGHAISNVREHARSFSASGKHLSILCTFTPCQYVQSVL</sequence>
<evidence type="ECO:0000313" key="2">
    <source>
        <dbReference type="Proteomes" id="UP000233551"/>
    </source>
</evidence>
<dbReference type="EMBL" id="PGOL01008549">
    <property type="protein sequence ID" value="PKI31613.1"/>
    <property type="molecule type" value="Genomic_DNA"/>
</dbReference>
<proteinExistence type="predicted"/>
<protein>
    <submittedName>
        <fullName evidence="1">Uncharacterized protein</fullName>
    </submittedName>
</protein>